<dbReference type="GO" id="GO:0030694">
    <property type="term" value="C:bacterial-type flagellum basal body, rod"/>
    <property type="evidence" value="ECO:0007669"/>
    <property type="project" value="UniProtKB-UniRule"/>
</dbReference>
<comment type="subcellular location">
    <subcellularLocation>
        <location evidence="1 6">Bacterial flagellum basal body</location>
    </subcellularLocation>
</comment>
<comment type="similarity">
    <text evidence="2">Belongs to the flagella basal body rod proteins family.</text>
</comment>
<evidence type="ECO:0000313" key="9">
    <source>
        <dbReference type="EMBL" id="OGC21158.1"/>
    </source>
</evidence>
<dbReference type="AlphaFoldDB" id="A0A1F4SL32"/>
<evidence type="ECO:0000259" key="8">
    <source>
        <dbReference type="Pfam" id="PF06429"/>
    </source>
</evidence>
<dbReference type="Proteomes" id="UP000178417">
    <property type="component" value="Unassembled WGS sequence"/>
</dbReference>
<dbReference type="Pfam" id="PF06429">
    <property type="entry name" value="Flg_bbr_C"/>
    <property type="match status" value="1"/>
</dbReference>
<keyword evidence="9" id="KW-0282">Flagellum</keyword>
<dbReference type="NCBIfam" id="TIGR01395">
    <property type="entry name" value="FlgC"/>
    <property type="match status" value="1"/>
</dbReference>
<organism evidence="9 10">
    <name type="scientific">candidate division WOR-1 bacterium RIFOXYB2_FULL_37_13</name>
    <dbReference type="NCBI Taxonomy" id="1802579"/>
    <lineage>
        <taxon>Bacteria</taxon>
        <taxon>Bacillati</taxon>
        <taxon>Saganbacteria</taxon>
    </lineage>
</organism>
<name>A0A1F4SL32_UNCSA</name>
<evidence type="ECO:0000256" key="2">
    <source>
        <dbReference type="ARBA" id="ARBA00009677"/>
    </source>
</evidence>
<evidence type="ECO:0000256" key="3">
    <source>
        <dbReference type="ARBA" id="ARBA00017941"/>
    </source>
</evidence>
<evidence type="ECO:0000256" key="6">
    <source>
        <dbReference type="RuleBase" id="RU362062"/>
    </source>
</evidence>
<dbReference type="GO" id="GO:0071978">
    <property type="term" value="P:bacterial-type flagellum-dependent swarming motility"/>
    <property type="evidence" value="ECO:0007669"/>
    <property type="project" value="TreeGrafter"/>
</dbReference>
<feature type="domain" description="Flagellar basal body rod protein N-terminal" evidence="7">
    <location>
        <begin position="1"/>
        <end position="15"/>
    </location>
</feature>
<evidence type="ECO:0000256" key="4">
    <source>
        <dbReference type="ARBA" id="ARBA00023143"/>
    </source>
</evidence>
<gene>
    <name evidence="9" type="ORF">A2310_03880</name>
</gene>
<evidence type="ECO:0000256" key="1">
    <source>
        <dbReference type="ARBA" id="ARBA00004117"/>
    </source>
</evidence>
<dbReference type="Pfam" id="PF00460">
    <property type="entry name" value="Flg_bb_rod"/>
    <property type="match status" value="1"/>
</dbReference>
<dbReference type="InterPro" id="IPR001444">
    <property type="entry name" value="Flag_bb_rod_N"/>
</dbReference>
<evidence type="ECO:0000313" key="10">
    <source>
        <dbReference type="Proteomes" id="UP000178417"/>
    </source>
</evidence>
<comment type="subunit">
    <text evidence="5 6">The basal body constitutes a major portion of the flagellar organelle and consists of four rings (L,P,S, and M) mounted on a central rod. The rod consists of about 26 subunits of FlgG in the distal portion, and FlgB, FlgC and FlgF are thought to build up the proximal portion of the rod with about 6 subunits each.</text>
</comment>
<keyword evidence="9" id="KW-0969">Cilium</keyword>
<keyword evidence="4 6" id="KW-0975">Bacterial flagellum</keyword>
<keyword evidence="9" id="KW-0966">Cell projection</keyword>
<proteinExistence type="inferred from homology"/>
<accession>A0A1F4SL32</accession>
<dbReference type="InterPro" id="IPR006299">
    <property type="entry name" value="FlgC"/>
</dbReference>
<comment type="caution">
    <text evidence="9">The sequence shown here is derived from an EMBL/GenBank/DDBJ whole genome shotgun (WGS) entry which is preliminary data.</text>
</comment>
<reference evidence="9 10" key="1">
    <citation type="journal article" date="2016" name="Nat. Commun.">
        <title>Thousands of microbial genomes shed light on interconnected biogeochemical processes in an aquifer system.</title>
        <authorList>
            <person name="Anantharaman K."/>
            <person name="Brown C.T."/>
            <person name="Hug L.A."/>
            <person name="Sharon I."/>
            <person name="Castelle C.J."/>
            <person name="Probst A.J."/>
            <person name="Thomas B.C."/>
            <person name="Singh A."/>
            <person name="Wilkins M.J."/>
            <person name="Karaoz U."/>
            <person name="Brodie E.L."/>
            <person name="Williams K.H."/>
            <person name="Hubbard S.S."/>
            <person name="Banfield J.F."/>
        </authorList>
    </citation>
    <scope>NUCLEOTIDE SEQUENCE [LARGE SCALE GENOMIC DNA]</scope>
</reference>
<protein>
    <recommendedName>
        <fullName evidence="3 6">Flagellar basal-body rod protein FlgC</fullName>
    </recommendedName>
</protein>
<dbReference type="InterPro" id="IPR010930">
    <property type="entry name" value="Flg_bb/hook_C_dom"/>
</dbReference>
<sequence length="122" mass="13552">MEVISSNIANINTTRSLTGGPYQRLSVLFSEKSFSEILSEESSLIEKKLGGVAVDVVKDKSPFKTVYNPSHPDADEKGFVKMPNVNLATEMVDLTEASRMFEAQITAYNTTKKMMQDLMQLP</sequence>
<dbReference type="EMBL" id="MEUB01000048">
    <property type="protein sequence ID" value="OGC21158.1"/>
    <property type="molecule type" value="Genomic_DNA"/>
</dbReference>
<feature type="domain" description="Flagellar basal-body/hook protein C-terminal" evidence="8">
    <location>
        <begin position="77"/>
        <end position="121"/>
    </location>
</feature>
<evidence type="ECO:0000256" key="5">
    <source>
        <dbReference type="ARBA" id="ARBA00025933"/>
    </source>
</evidence>
<dbReference type="PANTHER" id="PTHR30435:SF2">
    <property type="entry name" value="FLAGELLAR BASAL-BODY ROD PROTEIN FLGC"/>
    <property type="match status" value="1"/>
</dbReference>
<dbReference type="STRING" id="1802579.A2310_03880"/>
<dbReference type="PANTHER" id="PTHR30435">
    <property type="entry name" value="FLAGELLAR PROTEIN"/>
    <property type="match status" value="1"/>
</dbReference>
<evidence type="ECO:0000259" key="7">
    <source>
        <dbReference type="Pfam" id="PF00460"/>
    </source>
</evidence>